<dbReference type="KEGG" id="sfeu:IM697_44345"/>
<sequence length="129" mass="13692">MNVSVPADRPGCRNLTAGSQVKAAVTGAYRRSFPRFVHIRPTPGQFFYGQCDGVRYAATRFEATPGATHDELVGMQDEGSATKYFRGTSAGGWTYLTSDGFPRGAQGCGAVAQIPEALSALWANCPAGR</sequence>
<keyword evidence="2" id="KW-1185">Reference proteome</keyword>
<dbReference type="EMBL" id="CP063373">
    <property type="protein sequence ID" value="QOV36894.1"/>
    <property type="molecule type" value="Genomic_DNA"/>
</dbReference>
<dbReference type="Proteomes" id="UP000594205">
    <property type="component" value="Chromosome"/>
</dbReference>
<protein>
    <submittedName>
        <fullName evidence="1">Uncharacterized protein</fullName>
    </submittedName>
</protein>
<organism evidence="1 2">
    <name type="scientific">Streptomyces ferrugineus</name>
    <dbReference type="NCBI Taxonomy" id="1413221"/>
    <lineage>
        <taxon>Bacteria</taxon>
        <taxon>Bacillati</taxon>
        <taxon>Actinomycetota</taxon>
        <taxon>Actinomycetes</taxon>
        <taxon>Kitasatosporales</taxon>
        <taxon>Streptomycetaceae</taxon>
        <taxon>Streptomyces</taxon>
    </lineage>
</organism>
<dbReference type="AlphaFoldDB" id="A0A7M2SKV1"/>
<name>A0A7M2SKV1_9ACTN</name>
<reference evidence="1 2" key="1">
    <citation type="submission" date="2020-10" db="EMBL/GenBank/DDBJ databases">
        <title>Streptomyces ferrugineus complate genome analysis.</title>
        <authorList>
            <person name="Anwar N."/>
        </authorList>
    </citation>
    <scope>NUCLEOTIDE SEQUENCE [LARGE SCALE GENOMIC DNA]</scope>
    <source>
        <strain evidence="1 2">CCTCC AA2014009</strain>
    </source>
</reference>
<evidence type="ECO:0000313" key="1">
    <source>
        <dbReference type="EMBL" id="QOV36894.1"/>
    </source>
</evidence>
<proteinExistence type="predicted"/>
<accession>A0A7M2SKV1</accession>
<gene>
    <name evidence="1" type="ORF">IM697_44345</name>
</gene>
<evidence type="ECO:0000313" key="2">
    <source>
        <dbReference type="Proteomes" id="UP000594205"/>
    </source>
</evidence>